<protein>
    <submittedName>
        <fullName evidence="4">TetR family transcriptional regulator</fullName>
    </submittedName>
</protein>
<dbReference type="GO" id="GO:0003700">
    <property type="term" value="F:DNA-binding transcription factor activity"/>
    <property type="evidence" value="ECO:0007669"/>
    <property type="project" value="TreeGrafter"/>
</dbReference>
<accession>S4XMU3</accession>
<evidence type="ECO:0000313" key="5">
    <source>
        <dbReference type="Proteomes" id="UP000014809"/>
    </source>
</evidence>
<dbReference type="Gene3D" id="1.10.357.10">
    <property type="entry name" value="Tetracycline Repressor, domain 2"/>
    <property type="match status" value="1"/>
</dbReference>
<dbReference type="KEGG" id="cter:A606_11720"/>
<dbReference type="Proteomes" id="UP000014809">
    <property type="component" value="Chromosome"/>
</dbReference>
<keyword evidence="1 2" id="KW-0238">DNA-binding</keyword>
<dbReference type="InterPro" id="IPR036271">
    <property type="entry name" value="Tet_transcr_reg_TetR-rel_C_sf"/>
</dbReference>
<dbReference type="eggNOG" id="COG1309">
    <property type="taxonomic scope" value="Bacteria"/>
</dbReference>
<dbReference type="EMBL" id="CP003696">
    <property type="protein sequence ID" value="AGP31983.1"/>
    <property type="molecule type" value="Genomic_DNA"/>
</dbReference>
<dbReference type="GO" id="GO:0000976">
    <property type="term" value="F:transcription cis-regulatory region binding"/>
    <property type="evidence" value="ECO:0007669"/>
    <property type="project" value="TreeGrafter"/>
</dbReference>
<dbReference type="PATRIC" id="fig|1200352.3.peg.2403"/>
<dbReference type="Pfam" id="PF00440">
    <property type="entry name" value="TetR_N"/>
    <property type="match status" value="1"/>
</dbReference>
<dbReference type="InterPro" id="IPR001647">
    <property type="entry name" value="HTH_TetR"/>
</dbReference>
<dbReference type="PANTHER" id="PTHR30055:SF226">
    <property type="entry name" value="HTH-TYPE TRANSCRIPTIONAL REGULATOR PKSA"/>
    <property type="match status" value="1"/>
</dbReference>
<organism evidence="4 5">
    <name type="scientific">Corynebacterium terpenotabidum Y-11</name>
    <dbReference type="NCBI Taxonomy" id="1200352"/>
    <lineage>
        <taxon>Bacteria</taxon>
        <taxon>Bacillati</taxon>
        <taxon>Actinomycetota</taxon>
        <taxon>Actinomycetes</taxon>
        <taxon>Mycobacteriales</taxon>
        <taxon>Corynebacteriaceae</taxon>
        <taxon>Corynebacterium</taxon>
    </lineage>
</organism>
<keyword evidence="5" id="KW-1185">Reference proteome</keyword>
<dbReference type="PRINTS" id="PR00455">
    <property type="entry name" value="HTHTETR"/>
</dbReference>
<sequence>MAYRPTDRTLARAELRRADIVDAATMLISTDGFRAATVRAIADNSGIAIGTVYRYFGNREELLATIFRTLASREYRAVERAVTAAGPGVPAQLTALLTTFSRRALSNPRTAEALLFEPVNALVEAERMTFRRRFHDLMVGVITDGIARGDIPDQDAITTARAVIGANAEALMGRLSPPPSTVATATAAPSAPSTDELITTVTTFCLRALGAQP</sequence>
<feature type="DNA-binding region" description="H-T-H motif" evidence="2">
    <location>
        <begin position="37"/>
        <end position="56"/>
    </location>
</feature>
<dbReference type="SUPFAM" id="SSF48498">
    <property type="entry name" value="Tetracyclin repressor-like, C-terminal domain"/>
    <property type="match status" value="1"/>
</dbReference>
<name>S4XMU3_9CORY</name>
<dbReference type="SUPFAM" id="SSF46689">
    <property type="entry name" value="Homeodomain-like"/>
    <property type="match status" value="1"/>
</dbReference>
<dbReference type="RefSeq" id="WP_020442331.1">
    <property type="nucleotide sequence ID" value="NC_021663.1"/>
</dbReference>
<dbReference type="Gene3D" id="1.10.10.60">
    <property type="entry name" value="Homeodomain-like"/>
    <property type="match status" value="1"/>
</dbReference>
<evidence type="ECO:0000259" key="3">
    <source>
        <dbReference type="PROSITE" id="PS50977"/>
    </source>
</evidence>
<reference evidence="4 5" key="1">
    <citation type="submission" date="2012-06" db="EMBL/GenBank/DDBJ databases">
        <title>Complete genome sequence of Corynebacterium terpenotabidum Y-11 (=DSM 44721).</title>
        <authorList>
            <person name="Ruckert C."/>
            <person name="Albersmeier A."/>
            <person name="Al-Dilaimi A."/>
            <person name="Szczepanowski R."/>
            <person name="Kalinowski J."/>
        </authorList>
    </citation>
    <scope>NUCLEOTIDE SEQUENCE [LARGE SCALE GENOMIC DNA]</scope>
    <source>
        <strain evidence="4 5">Y-11</strain>
    </source>
</reference>
<dbReference type="HOGENOM" id="CLU_069356_12_0_11"/>
<proteinExistence type="predicted"/>
<dbReference type="AlphaFoldDB" id="S4XMU3"/>
<evidence type="ECO:0000256" key="1">
    <source>
        <dbReference type="ARBA" id="ARBA00023125"/>
    </source>
</evidence>
<evidence type="ECO:0000256" key="2">
    <source>
        <dbReference type="PROSITE-ProRule" id="PRU00335"/>
    </source>
</evidence>
<dbReference type="OrthoDB" id="63332at2"/>
<feature type="domain" description="HTH tetR-type" evidence="3">
    <location>
        <begin position="14"/>
        <end position="74"/>
    </location>
</feature>
<dbReference type="InterPro" id="IPR050109">
    <property type="entry name" value="HTH-type_TetR-like_transc_reg"/>
</dbReference>
<dbReference type="InterPro" id="IPR009057">
    <property type="entry name" value="Homeodomain-like_sf"/>
</dbReference>
<gene>
    <name evidence="4" type="ORF">A606_11720</name>
</gene>
<dbReference type="PROSITE" id="PS50977">
    <property type="entry name" value="HTH_TETR_2"/>
    <property type="match status" value="1"/>
</dbReference>
<dbReference type="PANTHER" id="PTHR30055">
    <property type="entry name" value="HTH-TYPE TRANSCRIPTIONAL REGULATOR RUTR"/>
    <property type="match status" value="1"/>
</dbReference>
<evidence type="ECO:0000313" key="4">
    <source>
        <dbReference type="EMBL" id="AGP31983.1"/>
    </source>
</evidence>